<evidence type="ECO:0000313" key="3">
    <source>
        <dbReference type="Proteomes" id="UP001179181"/>
    </source>
</evidence>
<reference evidence="2 3" key="1">
    <citation type="submission" date="2020-03" db="EMBL/GenBank/DDBJ databases">
        <title>Genomic Encyclopedia of Type Strains, Phase IV (KMG-IV): sequencing the most valuable type-strain genomes for metagenomic binning, comparative biology and taxonomic classification.</title>
        <authorList>
            <person name="Goeker M."/>
        </authorList>
    </citation>
    <scope>NUCLEOTIDE SEQUENCE [LARGE SCALE GENOMIC DNA]</scope>
    <source>
        <strain evidence="2 3">DSM 102865</strain>
    </source>
</reference>
<feature type="domain" description="HTH cro/C1-type" evidence="1">
    <location>
        <begin position="71"/>
        <end position="119"/>
    </location>
</feature>
<accession>A0ABX0UQP1</accession>
<evidence type="ECO:0000259" key="1">
    <source>
        <dbReference type="PROSITE" id="PS50943"/>
    </source>
</evidence>
<organism evidence="2 3">
    <name type="scientific">Dyadobacter arcticus</name>
    <dbReference type="NCBI Taxonomy" id="1078754"/>
    <lineage>
        <taxon>Bacteria</taxon>
        <taxon>Pseudomonadati</taxon>
        <taxon>Bacteroidota</taxon>
        <taxon>Cytophagia</taxon>
        <taxon>Cytophagales</taxon>
        <taxon>Spirosomataceae</taxon>
        <taxon>Dyadobacter</taxon>
    </lineage>
</organism>
<protein>
    <submittedName>
        <fullName evidence="2">HTH-type transcriptional regulator/antitoxin HigA</fullName>
    </submittedName>
</protein>
<dbReference type="Proteomes" id="UP001179181">
    <property type="component" value="Unassembled WGS sequence"/>
</dbReference>
<dbReference type="SMART" id="SM00530">
    <property type="entry name" value="HTH_XRE"/>
    <property type="match status" value="1"/>
</dbReference>
<gene>
    <name evidence="2" type="ORF">FHS68_004471</name>
</gene>
<dbReference type="Gene3D" id="1.10.260.40">
    <property type="entry name" value="lambda repressor-like DNA-binding domains"/>
    <property type="match status" value="1"/>
</dbReference>
<name>A0ABX0UQP1_9BACT</name>
<dbReference type="SUPFAM" id="SSF47413">
    <property type="entry name" value="lambda repressor-like DNA-binding domains"/>
    <property type="match status" value="1"/>
</dbReference>
<dbReference type="RefSeq" id="WP_167274880.1">
    <property type="nucleotide sequence ID" value="NZ_JAASQJ010000005.1"/>
</dbReference>
<proteinExistence type="predicted"/>
<dbReference type="InterPro" id="IPR010982">
    <property type="entry name" value="Lambda_DNA-bd_dom_sf"/>
</dbReference>
<dbReference type="EMBL" id="JAASQJ010000005">
    <property type="protein sequence ID" value="NIJ55282.1"/>
    <property type="molecule type" value="Genomic_DNA"/>
</dbReference>
<sequence>MKNLKYKTEPEYEEAMVEIDELMRRGEANLSELELKKIRKMALAAQAYEMEHYYIEPPRTFEGMIELRMYELRLKQKDLAKTLGVSDAKLSLIMNGKQKPDIPFIKAVHTKLNVSADFILQHI</sequence>
<dbReference type="InterPro" id="IPR001387">
    <property type="entry name" value="Cro/C1-type_HTH"/>
</dbReference>
<comment type="caution">
    <text evidence="2">The sequence shown here is derived from an EMBL/GenBank/DDBJ whole genome shotgun (WGS) entry which is preliminary data.</text>
</comment>
<evidence type="ECO:0000313" key="2">
    <source>
        <dbReference type="EMBL" id="NIJ55282.1"/>
    </source>
</evidence>
<dbReference type="PROSITE" id="PS50943">
    <property type="entry name" value="HTH_CROC1"/>
    <property type="match status" value="1"/>
</dbReference>
<keyword evidence="3" id="KW-1185">Reference proteome</keyword>
<dbReference type="CDD" id="cd00093">
    <property type="entry name" value="HTH_XRE"/>
    <property type="match status" value="1"/>
</dbReference>
<dbReference type="Pfam" id="PF01381">
    <property type="entry name" value="HTH_3"/>
    <property type="match status" value="1"/>
</dbReference>